<dbReference type="AlphaFoldDB" id="A0AAV4FQP8"/>
<evidence type="ECO:0000313" key="1">
    <source>
        <dbReference type="EMBL" id="GFR75309.1"/>
    </source>
</evidence>
<protein>
    <submittedName>
        <fullName evidence="1">Uncharacterized protein</fullName>
    </submittedName>
</protein>
<proteinExistence type="predicted"/>
<comment type="caution">
    <text evidence="1">The sequence shown here is derived from an EMBL/GenBank/DDBJ whole genome shotgun (WGS) entry which is preliminary data.</text>
</comment>
<dbReference type="EMBL" id="BMAT01011581">
    <property type="protein sequence ID" value="GFR75309.1"/>
    <property type="molecule type" value="Genomic_DNA"/>
</dbReference>
<dbReference type="Proteomes" id="UP000762676">
    <property type="component" value="Unassembled WGS sequence"/>
</dbReference>
<evidence type="ECO:0000313" key="2">
    <source>
        <dbReference type="Proteomes" id="UP000762676"/>
    </source>
</evidence>
<keyword evidence="2" id="KW-1185">Reference proteome</keyword>
<sequence>MQFGCGFAKPGTAHIPTPAWMVSLSGKAVGAEASISRRRAMSYSECPYQAEHAANYWNYRYKNGNTDWNVDYVHP</sequence>
<gene>
    <name evidence="1" type="ORF">ElyMa_005774500</name>
</gene>
<organism evidence="1 2">
    <name type="scientific">Elysia marginata</name>
    <dbReference type="NCBI Taxonomy" id="1093978"/>
    <lineage>
        <taxon>Eukaryota</taxon>
        <taxon>Metazoa</taxon>
        <taxon>Spiralia</taxon>
        <taxon>Lophotrochozoa</taxon>
        <taxon>Mollusca</taxon>
        <taxon>Gastropoda</taxon>
        <taxon>Heterobranchia</taxon>
        <taxon>Euthyneura</taxon>
        <taxon>Panpulmonata</taxon>
        <taxon>Sacoglossa</taxon>
        <taxon>Placobranchoidea</taxon>
        <taxon>Plakobranchidae</taxon>
        <taxon>Elysia</taxon>
    </lineage>
</organism>
<name>A0AAV4FQP8_9GAST</name>
<reference evidence="1 2" key="1">
    <citation type="journal article" date="2021" name="Elife">
        <title>Chloroplast acquisition without the gene transfer in kleptoplastic sea slugs, Plakobranchus ocellatus.</title>
        <authorList>
            <person name="Maeda T."/>
            <person name="Takahashi S."/>
            <person name="Yoshida T."/>
            <person name="Shimamura S."/>
            <person name="Takaki Y."/>
            <person name="Nagai Y."/>
            <person name="Toyoda A."/>
            <person name="Suzuki Y."/>
            <person name="Arimoto A."/>
            <person name="Ishii H."/>
            <person name="Satoh N."/>
            <person name="Nishiyama T."/>
            <person name="Hasebe M."/>
            <person name="Maruyama T."/>
            <person name="Minagawa J."/>
            <person name="Obokata J."/>
            <person name="Shigenobu S."/>
        </authorList>
    </citation>
    <scope>NUCLEOTIDE SEQUENCE [LARGE SCALE GENOMIC DNA]</scope>
</reference>
<accession>A0AAV4FQP8</accession>